<dbReference type="CDD" id="cd07910">
    <property type="entry name" value="MiaE"/>
    <property type="match status" value="1"/>
</dbReference>
<dbReference type="InterPro" id="IPR010386">
    <property type="entry name" value="tRNA-Hydrxlase_MiaE"/>
</dbReference>
<dbReference type="InterPro" id="IPR012347">
    <property type="entry name" value="Ferritin-like"/>
</dbReference>
<protein>
    <submittedName>
        <fullName evidence="1">tRNA-(Ms[2]io[6]A)-hydroxylase</fullName>
    </submittedName>
</protein>
<gene>
    <name evidence="1" type="ORF">EVB02_04220</name>
</gene>
<comment type="caution">
    <text evidence="1">The sequence shown here is derived from an EMBL/GenBank/DDBJ whole genome shotgun (WGS) entry which is preliminary data.</text>
</comment>
<organism evidence="1 2">
    <name type="scientific">SAR92 clade bacterium</name>
    <dbReference type="NCBI Taxonomy" id="2315479"/>
    <lineage>
        <taxon>Bacteria</taxon>
        <taxon>Pseudomonadati</taxon>
        <taxon>Pseudomonadota</taxon>
        <taxon>Gammaproteobacteria</taxon>
        <taxon>Cellvibrionales</taxon>
        <taxon>Porticoccaceae</taxon>
        <taxon>SAR92 clade</taxon>
    </lineage>
</organism>
<dbReference type="PANTHER" id="PTHR42637:SF1">
    <property type="entry name" value="TRNA 2-(METHYLSULFANYL)-N(6)-ISOPENTENYLADENOSINE(37) HYDROXYLASE"/>
    <property type="match status" value="1"/>
</dbReference>
<dbReference type="PIRSF" id="PIRSF020736">
    <property type="entry name" value="MiaE"/>
    <property type="match status" value="1"/>
</dbReference>
<dbReference type="SUPFAM" id="SSF47240">
    <property type="entry name" value="Ferritin-like"/>
    <property type="match status" value="1"/>
</dbReference>
<dbReference type="InterPro" id="IPR009078">
    <property type="entry name" value="Ferritin-like_SF"/>
</dbReference>
<name>A0A520LJS4_9GAMM</name>
<dbReference type="PANTHER" id="PTHR42637">
    <property type="entry name" value="TRNA-(MS[2]IO[6]A)-HYDROXYLASE"/>
    <property type="match status" value="1"/>
</dbReference>
<sequence>MKTALQEINEFLLCETPESWLKEAINNQEILLIDHANCEKKAASSAMQLLHKYSNNFDLIHKMSRLVREEMRHFEQVTAIMKRRKIAYSNVSASRYASELRKFVRKGDSGQLVDVLIIGAFIEARSCERFSKIAPLLDTELCDFYTKLLKSEGRHYQDYLKLARDVAGNDDIEARIDLIAKAEKKLISDFDPEFRFHSGRPNKELEI</sequence>
<dbReference type="Proteomes" id="UP000318148">
    <property type="component" value="Unassembled WGS sequence"/>
</dbReference>
<proteinExistence type="predicted"/>
<evidence type="ECO:0000313" key="2">
    <source>
        <dbReference type="Proteomes" id="UP000318148"/>
    </source>
</evidence>
<dbReference type="GO" id="GO:0006400">
    <property type="term" value="P:tRNA modification"/>
    <property type="evidence" value="ECO:0007669"/>
    <property type="project" value="InterPro"/>
</dbReference>
<dbReference type="AlphaFoldDB" id="A0A520LJS4"/>
<accession>A0A520LJS4</accession>
<dbReference type="EMBL" id="SHBO01000066">
    <property type="protein sequence ID" value="RZO03490.1"/>
    <property type="molecule type" value="Genomic_DNA"/>
</dbReference>
<dbReference type="GO" id="GO:0045301">
    <property type="term" value="F:tRNA 2-(methylsulfanyl)-N(6)-isopentenyladenosine(37) hydroxylase activity"/>
    <property type="evidence" value="ECO:0007669"/>
    <property type="project" value="InterPro"/>
</dbReference>
<reference evidence="1 2" key="1">
    <citation type="submission" date="2019-02" db="EMBL/GenBank/DDBJ databases">
        <title>Prokaryotic population dynamics and viral predation in marine succession experiment using metagenomics: the confinement effect.</title>
        <authorList>
            <person name="Haro-Moreno J.M."/>
            <person name="Rodriguez-Valera F."/>
            <person name="Lopez-Perez M."/>
        </authorList>
    </citation>
    <scope>NUCLEOTIDE SEQUENCE [LARGE SCALE GENOMIC DNA]</scope>
    <source>
        <strain evidence="1">MED-G169</strain>
    </source>
</reference>
<dbReference type="Gene3D" id="1.20.1260.10">
    <property type="match status" value="1"/>
</dbReference>
<dbReference type="Pfam" id="PF06175">
    <property type="entry name" value="MiaE"/>
    <property type="match status" value="1"/>
</dbReference>
<evidence type="ECO:0000313" key="1">
    <source>
        <dbReference type="EMBL" id="RZO03490.1"/>
    </source>
</evidence>